<sequence>MIARGEKSQAALTLGAAHPSTLFKIQRESNMQLSSENI</sequence>
<dbReference type="AlphaFoldDB" id="A0A0E9VIJ8"/>
<organism evidence="1">
    <name type="scientific">Anguilla anguilla</name>
    <name type="common">European freshwater eel</name>
    <name type="synonym">Muraena anguilla</name>
    <dbReference type="NCBI Taxonomy" id="7936"/>
    <lineage>
        <taxon>Eukaryota</taxon>
        <taxon>Metazoa</taxon>
        <taxon>Chordata</taxon>
        <taxon>Craniata</taxon>
        <taxon>Vertebrata</taxon>
        <taxon>Euteleostomi</taxon>
        <taxon>Actinopterygii</taxon>
        <taxon>Neopterygii</taxon>
        <taxon>Teleostei</taxon>
        <taxon>Anguilliformes</taxon>
        <taxon>Anguillidae</taxon>
        <taxon>Anguilla</taxon>
    </lineage>
</organism>
<name>A0A0E9VIJ8_ANGAN</name>
<reference evidence="1" key="1">
    <citation type="submission" date="2014-11" db="EMBL/GenBank/DDBJ databases">
        <authorList>
            <person name="Amaro Gonzalez C."/>
        </authorList>
    </citation>
    <scope>NUCLEOTIDE SEQUENCE</scope>
</reference>
<accession>A0A0E9VIJ8</accession>
<proteinExistence type="predicted"/>
<dbReference type="EMBL" id="GBXM01031514">
    <property type="protein sequence ID" value="JAH77063.1"/>
    <property type="molecule type" value="Transcribed_RNA"/>
</dbReference>
<evidence type="ECO:0000313" key="1">
    <source>
        <dbReference type="EMBL" id="JAH77063.1"/>
    </source>
</evidence>
<reference evidence="1" key="2">
    <citation type="journal article" date="2015" name="Fish Shellfish Immunol.">
        <title>Early steps in the European eel (Anguilla anguilla)-Vibrio vulnificus interaction in the gills: Role of the RtxA13 toxin.</title>
        <authorList>
            <person name="Callol A."/>
            <person name="Pajuelo D."/>
            <person name="Ebbesson L."/>
            <person name="Teles M."/>
            <person name="MacKenzie S."/>
            <person name="Amaro C."/>
        </authorList>
    </citation>
    <scope>NUCLEOTIDE SEQUENCE</scope>
</reference>
<protein>
    <submittedName>
        <fullName evidence="1">Uncharacterized protein</fullName>
    </submittedName>
</protein>